<dbReference type="AlphaFoldDB" id="A0A146L9W8"/>
<dbReference type="GO" id="GO:0016929">
    <property type="term" value="F:deSUMOylase activity"/>
    <property type="evidence" value="ECO:0007669"/>
    <property type="project" value="TreeGrafter"/>
</dbReference>
<keyword evidence="2 6" id="KW-0645">Protease</keyword>
<reference evidence="6" key="1">
    <citation type="journal article" date="2016" name="Gigascience">
        <title>De novo construction of an expanded transcriptome assembly for the western tarnished plant bug, Lygus hesperus.</title>
        <authorList>
            <person name="Tassone E.E."/>
            <person name="Geib S.M."/>
            <person name="Hall B."/>
            <person name="Fabrick J.A."/>
            <person name="Brent C.S."/>
            <person name="Hull J.J."/>
        </authorList>
    </citation>
    <scope>NUCLEOTIDE SEQUENCE</scope>
</reference>
<dbReference type="SUPFAM" id="SSF54001">
    <property type="entry name" value="Cysteine proteinases"/>
    <property type="match status" value="1"/>
</dbReference>
<sequence>MWDPTTESFVYNYEYVRMWSRRQNVRLVELDRLLIPVHISGNHWTLSCVNFNSKTFEYYDNLRGSDRGILRCLRSYVRDEIETYSADRPTRSKLLQDLAGWRDFIDLKIPLQRNGYDCGVFILYMARLLCSDAPMYITGADGSSVPTFTQTDITHFRAHIARSLLHGTIL</sequence>
<comment type="similarity">
    <text evidence="1">Belongs to the peptidase C48 family.</text>
</comment>
<accession>A0A146L9W8</accession>
<protein>
    <submittedName>
        <fullName evidence="6">Ubiquitin-like-specific protease 1</fullName>
    </submittedName>
</protein>
<dbReference type="GO" id="GO:0006508">
    <property type="term" value="P:proteolysis"/>
    <property type="evidence" value="ECO:0007669"/>
    <property type="project" value="UniProtKB-KW"/>
</dbReference>
<proteinExistence type="inferred from homology"/>
<evidence type="ECO:0000256" key="1">
    <source>
        <dbReference type="ARBA" id="ARBA00005234"/>
    </source>
</evidence>
<gene>
    <name evidence="6" type="primary">ulp1</name>
    <name evidence="6" type="ORF">g.44197</name>
</gene>
<evidence type="ECO:0000259" key="5">
    <source>
        <dbReference type="PROSITE" id="PS50600"/>
    </source>
</evidence>
<dbReference type="PANTHER" id="PTHR12606">
    <property type="entry name" value="SENTRIN/SUMO-SPECIFIC PROTEASE"/>
    <property type="match status" value="1"/>
</dbReference>
<evidence type="ECO:0000256" key="3">
    <source>
        <dbReference type="ARBA" id="ARBA00022801"/>
    </source>
</evidence>
<keyword evidence="4" id="KW-0788">Thiol protease</keyword>
<evidence type="ECO:0000256" key="4">
    <source>
        <dbReference type="ARBA" id="ARBA00022807"/>
    </source>
</evidence>
<organism evidence="6">
    <name type="scientific">Lygus hesperus</name>
    <name type="common">Western plant bug</name>
    <dbReference type="NCBI Taxonomy" id="30085"/>
    <lineage>
        <taxon>Eukaryota</taxon>
        <taxon>Metazoa</taxon>
        <taxon>Ecdysozoa</taxon>
        <taxon>Arthropoda</taxon>
        <taxon>Hexapoda</taxon>
        <taxon>Insecta</taxon>
        <taxon>Pterygota</taxon>
        <taxon>Neoptera</taxon>
        <taxon>Paraneoptera</taxon>
        <taxon>Hemiptera</taxon>
        <taxon>Heteroptera</taxon>
        <taxon>Panheteroptera</taxon>
        <taxon>Cimicomorpha</taxon>
        <taxon>Miridae</taxon>
        <taxon>Mirini</taxon>
        <taxon>Lygus</taxon>
    </lineage>
</organism>
<dbReference type="EMBL" id="GDHC01014712">
    <property type="protein sequence ID" value="JAQ03917.1"/>
    <property type="molecule type" value="Transcribed_RNA"/>
</dbReference>
<evidence type="ECO:0000256" key="2">
    <source>
        <dbReference type="ARBA" id="ARBA00022670"/>
    </source>
</evidence>
<dbReference type="InterPro" id="IPR003653">
    <property type="entry name" value="Peptidase_C48_C"/>
</dbReference>
<evidence type="ECO:0000313" key="6">
    <source>
        <dbReference type="EMBL" id="JAQ03917.1"/>
    </source>
</evidence>
<feature type="domain" description="Ubiquitin-like protease family profile" evidence="5">
    <location>
        <begin position="1"/>
        <end position="129"/>
    </location>
</feature>
<dbReference type="GO" id="GO:0016926">
    <property type="term" value="P:protein desumoylation"/>
    <property type="evidence" value="ECO:0007669"/>
    <property type="project" value="TreeGrafter"/>
</dbReference>
<dbReference type="PROSITE" id="PS50600">
    <property type="entry name" value="ULP_PROTEASE"/>
    <property type="match status" value="1"/>
</dbReference>
<keyword evidence="3" id="KW-0378">Hydrolase</keyword>
<dbReference type="InterPro" id="IPR038765">
    <property type="entry name" value="Papain-like_cys_pep_sf"/>
</dbReference>
<dbReference type="Gene3D" id="3.30.310.130">
    <property type="entry name" value="Ubiquitin-related"/>
    <property type="match status" value="1"/>
</dbReference>
<dbReference type="GO" id="GO:0005634">
    <property type="term" value="C:nucleus"/>
    <property type="evidence" value="ECO:0007669"/>
    <property type="project" value="TreeGrafter"/>
</dbReference>
<name>A0A146L9W8_LYGHE</name>
<dbReference type="PANTHER" id="PTHR12606:SF141">
    <property type="entry name" value="GH15225P-RELATED"/>
    <property type="match status" value="1"/>
</dbReference>
<dbReference type="Gene3D" id="1.10.418.20">
    <property type="match status" value="1"/>
</dbReference>
<dbReference type="Pfam" id="PF02902">
    <property type="entry name" value="Peptidase_C48"/>
    <property type="match status" value="1"/>
</dbReference>